<evidence type="ECO:0000256" key="4">
    <source>
        <dbReference type="ARBA" id="ARBA00022989"/>
    </source>
</evidence>
<dbReference type="AlphaFoldDB" id="A0A6N2ZNS0"/>
<dbReference type="InterPro" id="IPR051611">
    <property type="entry name" value="ECF_transporter_component"/>
</dbReference>
<keyword evidence="4 6" id="KW-1133">Transmembrane helix</keyword>
<organism evidence="7">
    <name type="scientific">Collinsella aerofaciens</name>
    <dbReference type="NCBI Taxonomy" id="74426"/>
    <lineage>
        <taxon>Bacteria</taxon>
        <taxon>Bacillati</taxon>
        <taxon>Actinomycetota</taxon>
        <taxon>Coriobacteriia</taxon>
        <taxon>Coriobacteriales</taxon>
        <taxon>Coriobacteriaceae</taxon>
        <taxon>Collinsella</taxon>
    </lineage>
</organism>
<name>A0A6N2ZNS0_9ACTN</name>
<dbReference type="GO" id="GO:0005886">
    <property type="term" value="C:plasma membrane"/>
    <property type="evidence" value="ECO:0007669"/>
    <property type="project" value="UniProtKB-ARBA"/>
</dbReference>
<protein>
    <submittedName>
        <fullName evidence="7">Energy-coupling factor transporter transmembrane protein EcfT</fullName>
    </submittedName>
</protein>
<evidence type="ECO:0000313" key="7">
    <source>
        <dbReference type="EMBL" id="VYT80353.1"/>
    </source>
</evidence>
<feature type="transmembrane region" description="Helical" evidence="6">
    <location>
        <begin position="55"/>
        <end position="74"/>
    </location>
</feature>
<dbReference type="EMBL" id="CACRTW010000006">
    <property type="protein sequence ID" value="VYT80353.1"/>
    <property type="molecule type" value="Genomic_DNA"/>
</dbReference>
<sequence length="236" mass="25594">MSVRNPMRLDPRTKLALLFVWALAVFFSPGLPFEAGMMALTVVFGALCGKARLSVAMFAVYCVTMGIAIALARVNLGIFSTLFNSFFLLVRRVFPCGLLAAIIVSTTQVNEFMSAFSKMRCPREVTIPLAVMMRYVPAIREDWGYIKDAMRMRGVSPTLGGFLRRPGLTVECLYVPLMMSALNVADELSCASVARGIENPAPRTCYLHIEFGAADAAAVAVAVAVLVSAIVLRIVA</sequence>
<feature type="transmembrane region" description="Helical" evidence="6">
    <location>
        <begin position="216"/>
        <end position="235"/>
    </location>
</feature>
<evidence type="ECO:0000256" key="3">
    <source>
        <dbReference type="ARBA" id="ARBA00022692"/>
    </source>
</evidence>
<gene>
    <name evidence="7" type="primary">ecfT_3</name>
    <name evidence="7" type="ORF">CALFYP39_00633</name>
</gene>
<evidence type="ECO:0000256" key="6">
    <source>
        <dbReference type="SAM" id="Phobius"/>
    </source>
</evidence>
<evidence type="ECO:0000256" key="1">
    <source>
        <dbReference type="ARBA" id="ARBA00004141"/>
    </source>
</evidence>
<comment type="subcellular location">
    <subcellularLocation>
        <location evidence="1">Membrane</location>
        <topology evidence="1">Multi-pass membrane protein</topology>
    </subcellularLocation>
</comment>
<accession>A0A6N2ZNS0</accession>
<dbReference type="InterPro" id="IPR003339">
    <property type="entry name" value="ABC/ECF_trnsptr_transmembrane"/>
</dbReference>
<dbReference type="PANTHER" id="PTHR34857">
    <property type="entry name" value="SLL0384 PROTEIN"/>
    <property type="match status" value="1"/>
</dbReference>
<keyword evidence="2" id="KW-1003">Cell membrane</keyword>
<dbReference type="CDD" id="cd16914">
    <property type="entry name" value="EcfT"/>
    <property type="match status" value="1"/>
</dbReference>
<dbReference type="RefSeq" id="WP_421755053.1">
    <property type="nucleotide sequence ID" value="NZ_CACRTW010000006.1"/>
</dbReference>
<reference evidence="7" key="1">
    <citation type="submission" date="2019-11" db="EMBL/GenBank/DDBJ databases">
        <authorList>
            <person name="Feng L."/>
        </authorList>
    </citation>
    <scope>NUCLEOTIDE SEQUENCE</scope>
    <source>
        <strain evidence="7">CaerofaciensLFYP39</strain>
    </source>
</reference>
<evidence type="ECO:0000256" key="2">
    <source>
        <dbReference type="ARBA" id="ARBA00022475"/>
    </source>
</evidence>
<keyword evidence="3 6" id="KW-0812">Transmembrane</keyword>
<proteinExistence type="predicted"/>
<dbReference type="PANTHER" id="PTHR34857:SF2">
    <property type="entry name" value="SLL0384 PROTEIN"/>
    <property type="match status" value="1"/>
</dbReference>
<evidence type="ECO:0000256" key="5">
    <source>
        <dbReference type="ARBA" id="ARBA00023136"/>
    </source>
</evidence>
<keyword evidence="5 6" id="KW-0472">Membrane</keyword>
<feature type="transmembrane region" description="Helical" evidence="6">
    <location>
        <begin position="86"/>
        <end position="104"/>
    </location>
</feature>
<dbReference type="Pfam" id="PF02361">
    <property type="entry name" value="CbiQ"/>
    <property type="match status" value="1"/>
</dbReference>